<feature type="domain" description="SpaA-like prealbumin fold" evidence="4">
    <location>
        <begin position="435"/>
        <end position="523"/>
    </location>
</feature>
<dbReference type="PANTHER" id="PTHR36108:SF13">
    <property type="entry name" value="COLOSSIN-B-RELATED"/>
    <property type="match status" value="1"/>
</dbReference>
<evidence type="ECO:0000256" key="2">
    <source>
        <dbReference type="ARBA" id="ARBA00022525"/>
    </source>
</evidence>
<dbReference type="Pfam" id="PF17802">
    <property type="entry name" value="SpaA"/>
    <property type="match status" value="14"/>
</dbReference>
<feature type="domain" description="SpaA-like prealbumin fold" evidence="4">
    <location>
        <begin position="624"/>
        <end position="709"/>
    </location>
</feature>
<dbReference type="InterPro" id="IPR013783">
    <property type="entry name" value="Ig-like_fold"/>
</dbReference>
<organism evidence="5 6">
    <name type="scientific">Enterococcus faecalis</name>
    <name type="common">Streptococcus faecalis</name>
    <dbReference type="NCBI Taxonomy" id="1351"/>
    <lineage>
        <taxon>Bacteria</taxon>
        <taxon>Bacillati</taxon>
        <taxon>Bacillota</taxon>
        <taxon>Bacilli</taxon>
        <taxon>Lactobacillales</taxon>
        <taxon>Enterococcaceae</taxon>
        <taxon>Enterococcus</taxon>
    </lineage>
</organism>
<evidence type="ECO:0000259" key="4">
    <source>
        <dbReference type="Pfam" id="PF17802"/>
    </source>
</evidence>
<feature type="domain" description="SpaA-like prealbumin fold" evidence="4">
    <location>
        <begin position="341"/>
        <end position="428"/>
    </location>
</feature>
<feature type="domain" description="SpaA-like prealbumin fold" evidence="4">
    <location>
        <begin position="1284"/>
        <end position="1370"/>
    </location>
</feature>
<comment type="caution">
    <text evidence="5">The sequence shown here is derived from an EMBL/GenBank/DDBJ whole genome shotgun (WGS) entry which is preliminary data.</text>
</comment>
<feature type="domain" description="SpaA-like prealbumin fold" evidence="4">
    <location>
        <begin position="812"/>
        <end position="889"/>
    </location>
</feature>
<accession>A0A8B3RY60</accession>
<feature type="domain" description="SpaA-like prealbumin fold" evidence="4">
    <location>
        <begin position="530"/>
        <end position="615"/>
    </location>
</feature>
<feature type="domain" description="SpaA-like prealbumin fold" evidence="4">
    <location>
        <begin position="718"/>
        <end position="801"/>
    </location>
</feature>
<feature type="domain" description="SpaA-like prealbumin fold" evidence="4">
    <location>
        <begin position="906"/>
        <end position="983"/>
    </location>
</feature>
<protein>
    <recommendedName>
        <fullName evidence="4">SpaA-like prealbumin fold domain-containing protein</fullName>
    </recommendedName>
</protein>
<feature type="domain" description="SpaA-like prealbumin fold" evidence="4">
    <location>
        <begin position="1000"/>
        <end position="1077"/>
    </location>
</feature>
<dbReference type="Gene3D" id="2.60.40.10">
    <property type="entry name" value="Immunoglobulins"/>
    <property type="match status" value="14"/>
</dbReference>
<feature type="domain" description="SpaA-like prealbumin fold" evidence="4">
    <location>
        <begin position="1468"/>
        <end position="1551"/>
    </location>
</feature>
<dbReference type="SUPFAM" id="SSF49478">
    <property type="entry name" value="Cna protein B-type domain"/>
    <property type="match status" value="2"/>
</dbReference>
<reference evidence="5 6" key="1">
    <citation type="submission" date="2019-02" db="EMBL/GenBank/DDBJ databases">
        <title>From farm to fork: dissemination of Tn554::fexA-optrA in linezolid-resistant Enterococcus faecalis clones from chicken feces and meat in Tunisia.</title>
        <authorList>
            <person name="Tedim A.P."/>
            <person name="Elghaieb H."/>
            <person name="Abbassi M.S."/>
            <person name="Novais C."/>
            <person name="Hassen A."/>
            <person name="Peixe L."/>
            <person name="Freitas A.R."/>
        </authorList>
    </citation>
    <scope>NUCLEOTIDE SEQUENCE [LARGE SCALE GENOMIC DNA]</scope>
    <source>
        <strain evidence="5 6">728T</strain>
    </source>
</reference>
<keyword evidence="2" id="KW-0964">Secreted</keyword>
<dbReference type="PANTHER" id="PTHR36108">
    <property type="entry name" value="COLOSSIN-B-RELATED"/>
    <property type="match status" value="1"/>
</dbReference>
<feature type="domain" description="SpaA-like prealbumin fold" evidence="4">
    <location>
        <begin position="1188"/>
        <end position="1272"/>
    </location>
</feature>
<comment type="similarity">
    <text evidence="1">Belongs to the serine-aspartate repeat-containing protein (SDr) family.</text>
</comment>
<feature type="domain" description="SpaA-like prealbumin fold" evidence="4">
    <location>
        <begin position="1094"/>
        <end position="1171"/>
    </location>
</feature>
<evidence type="ECO:0000313" key="6">
    <source>
        <dbReference type="Proteomes" id="UP000292223"/>
    </source>
</evidence>
<feature type="domain" description="SpaA-like prealbumin fold" evidence="4">
    <location>
        <begin position="1375"/>
        <end position="1463"/>
    </location>
</feature>
<dbReference type="EMBL" id="SEWT01000002">
    <property type="protein sequence ID" value="RYU34815.1"/>
    <property type="molecule type" value="Genomic_DNA"/>
</dbReference>
<evidence type="ECO:0000313" key="5">
    <source>
        <dbReference type="EMBL" id="RYU34815.1"/>
    </source>
</evidence>
<evidence type="ECO:0000256" key="3">
    <source>
        <dbReference type="ARBA" id="ARBA00022729"/>
    </source>
</evidence>
<name>A0A8B3RY60_ENTFL</name>
<sequence>MKKSINKLFSICLIIFTIIGSNTSIISYAMDNESGTQIRSIAVEYPGEKTEIVATKDWATVSLSLGISELASGETMTLRMASEKYSYSMTPFEIGDALQVIPNDDGTWTIKALQTLTDYSADLQLKLRYNQNLSEDFEDQVVFTFGDSQKIVKINIGQYVEKVPPTELVRKVPLGFTSEGRIAWVIYFNYNQAGLSGSEKTTFKFLDNVGPNQTLAIDSIAAYLTKQPILETNGEMIRNLEHDEYSYDASQFFQKNASESGFNYEAEKFEGIPTATGSYLSNKNAYYIYLETIPNENIPSDAVLSNYTYMRISSEGFDAWEDDDIAYITADESSDGTGRGGVVLEKIDAVTAKVLEGAVFKVVNTKTQQVVQETLTTNQAGQIRLAGLEAGQYAFIETKAPTGYKLDATPVPFEIKLDQTQTIRLKKENTRLENQLKVEKVDENNEVKRLAGAEFSLYDQKNNLIEKGVTNENGELLFSNLSPDGEYYLVETKAPNGYELDETKHPVSFAGKADYTLTYRVKNKQQVQKGSIKIVKQDKDSKKRLTGAEFQWKDTVTGKTGTVTVGTDGTITIPNLSVNRTYEITETKAPTGYVLDKTVHKVTLTSAQANKVVTVTVDNVAQKGSIKIVKQDKDSKKRLTGAEFQWKDTVTGKTGTVTVGTDGTITIPNLSVNRTYEITETKAPTGYVLDKTVHKVTLTSAQANKVVTVTVDNVAQKGSIKIVKQDKDSKKRLTGAEFQWKDTVTGKTGTVTVGTDGTITIPNLSVNRTYELTETKAPTGYALDKTVHKVTLTSAQANKVVTVIIENTAQKGSLAIIKVDKDSRKRLAGAEFKWRDTVTGKEGTVVADKNGQALITDLPVNRVYEITEIKAPNGYILNNKTYRVILTTNFADKIGYYTIENTAQEGSLAIIKVDKDSRKRLAGAEFKWRDTVTGKEGTVVADKNGQALITNLPVNRVYEITEIKAPNGYILNNKTYRVILTTNFADKIGYYTIENTAQKGSLAIIKVDKDSRKRLAGAEFKWRDTVTGKEGTVVADKNGQALITNLPVNRVYEITEIKAPNGYILNNKTYRVILTTNFADKIGYYTIENTAQKGSLAIIKVDKDSRKRLAGAEFKWRDTVTGKEGTVVADKNGQALITNLPVNRVYEITEIKAPNGYILNNKTYRVTLTTNFADKIGYYTIENVALRGNLKLIKQDGYSKQRLAGAQFRWRDTVNGNTGVVTANANGEATLYNFSVNRIYEITEIKAPNGYILDRTVHKILLPANYAGKTYTFTKNNQAQKSAIKIVKQDGYTKQRLAGAQFKFRDTTNNYTATFTANRNGEVLITGLAGDRIYEVTEIKAPNGYIIDRRVHKVDLRGQGGKTYTLVLNNQAQKGAIKIVKQDGYTKQRLAGAQFKFRDTTNNYTATFTANRNGEVLITGLAGDRIYEVTEIKAPNGYIIDRRVHKVDLRGQGGKTYTLVLNNQAQKGAIKIIKQDTDTRKRLAGAKFRFRDTTNNYTATFTANGNGEVLIPGLSSDRIYEITEIQAPTGYALDSRVHRIDLRGQGTKTYTLVLNNKANYGAIRIIKQDVETKARLAGAVFEWKDTTNGYTQRVTTGWDGTVTISGLSVNRVYEIREVQAPAGYSRNTTPTRVSLTQNHAGQTIAIVRENRKIPVYNPPPPTYWPGYIPPVTYYNPPVYYNPPKYYYRGCVMVIVVVCW</sequence>
<dbReference type="InterPro" id="IPR041033">
    <property type="entry name" value="SpaA_PFL_dom_1"/>
</dbReference>
<proteinExistence type="inferred from homology"/>
<evidence type="ECO:0000256" key="1">
    <source>
        <dbReference type="ARBA" id="ARBA00007257"/>
    </source>
</evidence>
<gene>
    <name evidence="5" type="ORF">EU507_04950</name>
</gene>
<feature type="domain" description="SpaA-like prealbumin fold" evidence="4">
    <location>
        <begin position="1562"/>
        <end position="1646"/>
    </location>
</feature>
<dbReference type="RefSeq" id="WP_130017078.1">
    <property type="nucleotide sequence ID" value="NZ_SEWT01000002.1"/>
</dbReference>
<dbReference type="Proteomes" id="UP000292223">
    <property type="component" value="Unassembled WGS sequence"/>
</dbReference>
<keyword evidence="3" id="KW-0732">Signal</keyword>